<dbReference type="SUPFAM" id="SSF52317">
    <property type="entry name" value="Class I glutamine amidotransferase-like"/>
    <property type="match status" value="1"/>
</dbReference>
<dbReference type="RefSeq" id="WP_128770416.1">
    <property type="nucleotide sequence ID" value="NZ_RXOC01000011.1"/>
</dbReference>
<keyword evidence="3" id="KW-0808">Transferase</keyword>
<dbReference type="PANTHER" id="PTHR42733:SF12">
    <property type="entry name" value="PROTEINASE"/>
    <property type="match status" value="1"/>
</dbReference>
<dbReference type="Gene3D" id="3.40.50.880">
    <property type="match status" value="1"/>
</dbReference>
<evidence type="ECO:0000256" key="1">
    <source>
        <dbReference type="ARBA" id="ARBA00008542"/>
    </source>
</evidence>
<dbReference type="GO" id="GO:0016740">
    <property type="term" value="F:transferase activity"/>
    <property type="evidence" value="ECO:0007669"/>
    <property type="project" value="UniProtKB-KW"/>
</dbReference>
<dbReference type="Proteomes" id="UP000290848">
    <property type="component" value="Unassembled WGS sequence"/>
</dbReference>
<name>A0A4Q0M5U5_9SPHI</name>
<protein>
    <submittedName>
        <fullName evidence="3">Type 1 glutamine amidotransferase</fullName>
    </submittedName>
</protein>
<evidence type="ECO:0000313" key="4">
    <source>
        <dbReference type="Proteomes" id="UP000290848"/>
    </source>
</evidence>
<accession>A0A4Q0M5U5</accession>
<reference evidence="3 4" key="1">
    <citation type="submission" date="2018-12" db="EMBL/GenBank/DDBJ databases">
        <title>The Draft Genome Sequence of the Soil Bacterium Pedobacter tournemirensis R1.</title>
        <authorList>
            <person name="He J."/>
        </authorList>
    </citation>
    <scope>NUCLEOTIDE SEQUENCE [LARGE SCALE GENOMIC DNA]</scope>
    <source>
        <strain evidence="3 4">R1</strain>
    </source>
</reference>
<organism evidence="3 4">
    <name type="scientific">Arcticibacter tournemirensis</name>
    <dbReference type="NCBI Taxonomy" id="699437"/>
    <lineage>
        <taxon>Bacteria</taxon>
        <taxon>Pseudomonadati</taxon>
        <taxon>Bacteroidota</taxon>
        <taxon>Sphingobacteriia</taxon>
        <taxon>Sphingobacteriales</taxon>
        <taxon>Sphingobacteriaceae</taxon>
        <taxon>Arcticibacter</taxon>
    </lineage>
</organism>
<dbReference type="PANTHER" id="PTHR42733">
    <property type="entry name" value="DJ-1 PROTEIN"/>
    <property type="match status" value="1"/>
</dbReference>
<dbReference type="Pfam" id="PF01965">
    <property type="entry name" value="DJ-1_PfpI"/>
    <property type="match status" value="1"/>
</dbReference>
<feature type="domain" description="DJ-1/PfpI" evidence="2">
    <location>
        <begin position="8"/>
        <end position="174"/>
    </location>
</feature>
<dbReference type="CDD" id="cd03134">
    <property type="entry name" value="GATase1_PfpI_like"/>
    <property type="match status" value="1"/>
</dbReference>
<proteinExistence type="inferred from homology"/>
<dbReference type="NCBIfam" id="TIGR01382">
    <property type="entry name" value="PfpI"/>
    <property type="match status" value="1"/>
</dbReference>
<gene>
    <name evidence="3" type="ORF">EKH83_15755</name>
</gene>
<keyword evidence="3" id="KW-0315">Glutamine amidotransferase</keyword>
<dbReference type="InterPro" id="IPR006286">
    <property type="entry name" value="C56_PfpI-like"/>
</dbReference>
<sequence length="186" mass="20367">MANLSNRNIAILTESGFEEVELTSPKKALEEAGANVHVISPQKETVRAMKNHEWSIDVPVDKHISEVKAEDYDGLVLPGGVINPDQLRLNDQAISFIKDFFDAGKPVAAICHGPQSLITAGVVEGREMTSYPSIKADLIYAGANWVDREVVVDQGLVTSRTPDDLPAFNRKMCEEFAEGIHEGQHS</sequence>
<evidence type="ECO:0000313" key="3">
    <source>
        <dbReference type="EMBL" id="RXF68334.1"/>
    </source>
</evidence>
<dbReference type="PROSITE" id="PS51276">
    <property type="entry name" value="PEPTIDASE_C56_PFPI"/>
    <property type="match status" value="1"/>
</dbReference>
<dbReference type="AlphaFoldDB" id="A0A4Q0M5U5"/>
<dbReference type="InterPro" id="IPR029062">
    <property type="entry name" value="Class_I_gatase-like"/>
</dbReference>
<comment type="similarity">
    <text evidence="1">Belongs to the peptidase C56 family.</text>
</comment>
<evidence type="ECO:0000259" key="2">
    <source>
        <dbReference type="Pfam" id="PF01965"/>
    </source>
</evidence>
<dbReference type="InterPro" id="IPR002818">
    <property type="entry name" value="DJ-1/PfpI"/>
</dbReference>
<dbReference type="EMBL" id="RXOC01000011">
    <property type="protein sequence ID" value="RXF68334.1"/>
    <property type="molecule type" value="Genomic_DNA"/>
</dbReference>
<comment type="caution">
    <text evidence="3">The sequence shown here is derived from an EMBL/GenBank/DDBJ whole genome shotgun (WGS) entry which is preliminary data.</text>
</comment>